<dbReference type="GO" id="GO:0004984">
    <property type="term" value="F:olfactory receptor activity"/>
    <property type="evidence" value="ECO:0007669"/>
    <property type="project" value="TreeGrafter"/>
</dbReference>
<feature type="transmembrane region" description="Helical" evidence="6">
    <location>
        <begin position="416"/>
        <end position="439"/>
    </location>
</feature>
<organism evidence="8 9">
    <name type="scientific">Cyprinus carpio</name>
    <name type="common">Common carp</name>
    <dbReference type="NCBI Taxonomy" id="7962"/>
    <lineage>
        <taxon>Eukaryota</taxon>
        <taxon>Metazoa</taxon>
        <taxon>Chordata</taxon>
        <taxon>Craniata</taxon>
        <taxon>Vertebrata</taxon>
        <taxon>Euteleostomi</taxon>
        <taxon>Actinopterygii</taxon>
        <taxon>Neopterygii</taxon>
        <taxon>Teleostei</taxon>
        <taxon>Ostariophysi</taxon>
        <taxon>Cypriniformes</taxon>
        <taxon>Cyprinidae</taxon>
        <taxon>Cyprininae</taxon>
        <taxon>Cyprinus</taxon>
    </lineage>
</organism>
<dbReference type="Pfam" id="PF00001">
    <property type="entry name" value="7tm_1"/>
    <property type="match status" value="1"/>
</dbReference>
<dbReference type="GO" id="GO:0005549">
    <property type="term" value="F:odorant binding"/>
    <property type="evidence" value="ECO:0007669"/>
    <property type="project" value="TreeGrafter"/>
</dbReference>
<keyword evidence="3 6" id="KW-1133">Transmembrane helix</keyword>
<evidence type="ECO:0000256" key="2">
    <source>
        <dbReference type="ARBA" id="ARBA00022692"/>
    </source>
</evidence>
<feature type="transmembrane region" description="Helical" evidence="6">
    <location>
        <begin position="87"/>
        <end position="108"/>
    </location>
</feature>
<dbReference type="InterPro" id="IPR000276">
    <property type="entry name" value="GPCR_Rhodpsn"/>
</dbReference>
<feature type="domain" description="G-protein coupled receptors family 1 profile" evidence="7">
    <location>
        <begin position="311"/>
        <end position="471"/>
    </location>
</feature>
<protein>
    <submittedName>
        <fullName evidence="8">Odorant receptor, family H, subfamily 137, member 3</fullName>
    </submittedName>
</protein>
<feature type="transmembrane region" description="Helical" evidence="6">
    <location>
        <begin position="222"/>
        <end position="241"/>
    </location>
</feature>
<feature type="transmembrane region" description="Helical" evidence="6">
    <location>
        <begin position="376"/>
        <end position="395"/>
    </location>
</feature>
<name>A0A8C1TFC8_CYPCA</name>
<comment type="subcellular location">
    <subcellularLocation>
        <location evidence="1">Membrane</location>
    </subcellularLocation>
</comment>
<feature type="transmembrane region" description="Helical" evidence="6">
    <location>
        <begin position="325"/>
        <end position="347"/>
    </location>
</feature>
<dbReference type="PANTHER" id="PTHR26451:SF998">
    <property type="entry name" value="ODORANT RECEPTOR-RELATED"/>
    <property type="match status" value="1"/>
</dbReference>
<feature type="transmembrane region" description="Helical" evidence="6">
    <location>
        <begin position="261"/>
        <end position="285"/>
    </location>
</feature>
<reference evidence="8" key="1">
    <citation type="submission" date="2025-08" db="UniProtKB">
        <authorList>
            <consortium name="Ensembl"/>
        </authorList>
    </citation>
    <scope>IDENTIFICATION</scope>
</reference>
<evidence type="ECO:0000256" key="4">
    <source>
        <dbReference type="ARBA" id="ARBA00023136"/>
    </source>
</evidence>
<dbReference type="PANTHER" id="PTHR26451">
    <property type="entry name" value="G_PROTEIN_RECEP_F1_2 DOMAIN-CONTAINING PROTEIN"/>
    <property type="match status" value="1"/>
</dbReference>
<evidence type="ECO:0000256" key="3">
    <source>
        <dbReference type="ARBA" id="ARBA00022989"/>
    </source>
</evidence>
<feature type="transmembrane region" description="Helical" evidence="6">
    <location>
        <begin position="451"/>
        <end position="473"/>
    </location>
</feature>
<feature type="compositionally biased region" description="Basic residues" evidence="5">
    <location>
        <begin position="14"/>
        <end position="26"/>
    </location>
</feature>
<dbReference type="GO" id="GO:0004930">
    <property type="term" value="F:G protein-coupled receptor activity"/>
    <property type="evidence" value="ECO:0007669"/>
    <property type="project" value="InterPro"/>
</dbReference>
<evidence type="ECO:0000256" key="1">
    <source>
        <dbReference type="ARBA" id="ARBA00004370"/>
    </source>
</evidence>
<feature type="region of interest" description="Disordered" evidence="5">
    <location>
        <begin position="1"/>
        <end position="26"/>
    </location>
</feature>
<dbReference type="AlphaFoldDB" id="A0A8C1TFC8"/>
<dbReference type="FunFam" id="1.20.1070.10:FF:000096">
    <property type="entry name" value="Odorant receptor 131-2"/>
    <property type="match status" value="1"/>
</dbReference>
<dbReference type="InterPro" id="IPR052921">
    <property type="entry name" value="GPCR1_Superfamily_Member"/>
</dbReference>
<dbReference type="Proteomes" id="UP000694700">
    <property type="component" value="Unplaced"/>
</dbReference>
<keyword evidence="4 6" id="KW-0472">Membrane</keyword>
<feature type="transmembrane region" description="Helical" evidence="6">
    <location>
        <begin position="291"/>
        <end position="313"/>
    </location>
</feature>
<evidence type="ECO:0000256" key="6">
    <source>
        <dbReference type="SAM" id="Phobius"/>
    </source>
</evidence>
<dbReference type="CDD" id="cd00637">
    <property type="entry name" value="7tm_classA_rhodopsin-like"/>
    <property type="match status" value="2"/>
</dbReference>
<dbReference type="GO" id="GO:0016020">
    <property type="term" value="C:membrane"/>
    <property type="evidence" value="ECO:0007669"/>
    <property type="project" value="UniProtKB-SubCell"/>
</dbReference>
<proteinExistence type="predicted"/>
<evidence type="ECO:0000313" key="9">
    <source>
        <dbReference type="Proteomes" id="UP000694700"/>
    </source>
</evidence>
<dbReference type="Gene3D" id="1.20.1070.10">
    <property type="entry name" value="Rhodopsin 7-helix transmembrane proteins"/>
    <property type="match status" value="2"/>
</dbReference>
<feature type="transmembrane region" description="Helical" evidence="6">
    <location>
        <begin position="166"/>
        <end position="190"/>
    </location>
</feature>
<dbReference type="PROSITE" id="PS50262">
    <property type="entry name" value="G_PROTEIN_RECEP_F1_2"/>
    <property type="match status" value="2"/>
</dbReference>
<dbReference type="SUPFAM" id="SSF81321">
    <property type="entry name" value="Family A G protein-coupled receptor-like"/>
    <property type="match status" value="2"/>
</dbReference>
<evidence type="ECO:0000256" key="5">
    <source>
        <dbReference type="SAM" id="MobiDB-lite"/>
    </source>
</evidence>
<evidence type="ECO:0000259" key="7">
    <source>
        <dbReference type="PROSITE" id="PS50262"/>
    </source>
</evidence>
<sequence>MNFTKKWTSFGGKTKTRKKQRKRSQRYQCKRPMNSTMFQYTAADRYAEAFAKTFTTVLLGIIVNCFNGMFVFTFFKSSVFYNDPRYILYIHMVINDMLLVFFSVSLIVMSYARQKVPLPFCVSLLIISSTTHKNTPLTLAGMAVERYIAICRPLHHHQICTVRRTYILISLIWGVGVIPVLADLILLSVVRPSSVFTTSGLCSSTNVYNTPYHEEQSKITHGIYTSVVWVILVFTYCRVLIAARRASTDKSSAKKAQSTILLHGIQLLLSVPFSFCVTLNLFFIFCFNHFMITPLNLAGMAIERFIAICKPLHHSQTCTPRRTHIFLCLLWVMGAIRSITDVIISLLTQPVSFFRSFIPCYPNYLFPSKSHQYNTTASQVICMSLVWIILIYTYCRVLFTARKADSKGSANKARSTILLHGVQLLLCMLSYITPFMFMITTPFFRLHQTKIIFCVYLFTNILPRLLSPLIYGVRDQKFVKQMKEYFTCNIVIVKIVPS</sequence>
<evidence type="ECO:0000313" key="8">
    <source>
        <dbReference type="Ensembl" id="ENSCCRP00015021942.1"/>
    </source>
</evidence>
<feature type="transmembrane region" description="Helical" evidence="6">
    <location>
        <begin position="54"/>
        <end position="75"/>
    </location>
</feature>
<dbReference type="InterPro" id="IPR017452">
    <property type="entry name" value="GPCR_Rhodpsn_7TM"/>
</dbReference>
<accession>A0A8C1TFC8</accession>
<keyword evidence="2 6" id="KW-0812">Transmembrane</keyword>
<dbReference type="Ensembl" id="ENSCCRT00015022750.1">
    <property type="protein sequence ID" value="ENSCCRP00015021942.1"/>
    <property type="gene ID" value="ENSCCRG00015009493.1"/>
</dbReference>
<feature type="domain" description="G-protein coupled receptors family 1 profile" evidence="7">
    <location>
        <begin position="66"/>
        <end position="314"/>
    </location>
</feature>